<evidence type="ECO:0000256" key="1">
    <source>
        <dbReference type="SAM" id="SignalP"/>
    </source>
</evidence>
<accession>A0A8T0G543</accession>
<proteinExistence type="predicted"/>
<gene>
    <name evidence="2" type="ORF">KC19_12G021400</name>
</gene>
<feature type="signal peptide" evidence="1">
    <location>
        <begin position="1"/>
        <end position="28"/>
    </location>
</feature>
<dbReference type="EMBL" id="CM026433">
    <property type="protein sequence ID" value="KAG0553567.1"/>
    <property type="molecule type" value="Genomic_DNA"/>
</dbReference>
<organism evidence="2 3">
    <name type="scientific">Ceratodon purpureus</name>
    <name type="common">Fire moss</name>
    <name type="synonym">Dicranum purpureum</name>
    <dbReference type="NCBI Taxonomy" id="3225"/>
    <lineage>
        <taxon>Eukaryota</taxon>
        <taxon>Viridiplantae</taxon>
        <taxon>Streptophyta</taxon>
        <taxon>Embryophyta</taxon>
        <taxon>Bryophyta</taxon>
        <taxon>Bryophytina</taxon>
        <taxon>Bryopsida</taxon>
        <taxon>Dicranidae</taxon>
        <taxon>Pseudoditrichales</taxon>
        <taxon>Ditrichaceae</taxon>
        <taxon>Ceratodon</taxon>
    </lineage>
</organism>
<keyword evidence="3" id="KW-1185">Reference proteome</keyword>
<feature type="chain" id="PRO_5035818811" evidence="1">
    <location>
        <begin position="29"/>
        <end position="64"/>
    </location>
</feature>
<reference evidence="2" key="1">
    <citation type="submission" date="2020-06" db="EMBL/GenBank/DDBJ databases">
        <title>WGS assembly of Ceratodon purpureus strain R40.</title>
        <authorList>
            <person name="Carey S.B."/>
            <person name="Jenkins J."/>
            <person name="Shu S."/>
            <person name="Lovell J.T."/>
            <person name="Sreedasyam A."/>
            <person name="Maumus F."/>
            <person name="Tiley G.P."/>
            <person name="Fernandez-Pozo N."/>
            <person name="Barry K."/>
            <person name="Chen C."/>
            <person name="Wang M."/>
            <person name="Lipzen A."/>
            <person name="Daum C."/>
            <person name="Saski C.A."/>
            <person name="Payton A.C."/>
            <person name="Mcbreen J.C."/>
            <person name="Conrad R.E."/>
            <person name="Kollar L.M."/>
            <person name="Olsson S."/>
            <person name="Huttunen S."/>
            <person name="Landis J.B."/>
            <person name="Wickett N.J."/>
            <person name="Johnson M.G."/>
            <person name="Rensing S.A."/>
            <person name="Grimwood J."/>
            <person name="Schmutz J."/>
            <person name="Mcdaniel S.F."/>
        </authorList>
    </citation>
    <scope>NUCLEOTIDE SEQUENCE</scope>
    <source>
        <strain evidence="2">R40</strain>
    </source>
</reference>
<dbReference type="Proteomes" id="UP000822688">
    <property type="component" value="Chromosome 12"/>
</dbReference>
<name>A0A8T0G543_CERPU</name>
<comment type="caution">
    <text evidence="2">The sequence shown here is derived from an EMBL/GenBank/DDBJ whole genome shotgun (WGS) entry which is preliminary data.</text>
</comment>
<evidence type="ECO:0000313" key="3">
    <source>
        <dbReference type="Proteomes" id="UP000822688"/>
    </source>
</evidence>
<keyword evidence="1" id="KW-0732">Signal</keyword>
<protein>
    <submittedName>
        <fullName evidence="2">Uncharacterized protein</fullName>
    </submittedName>
</protein>
<evidence type="ECO:0000313" key="2">
    <source>
        <dbReference type="EMBL" id="KAG0553567.1"/>
    </source>
</evidence>
<dbReference type="AlphaFoldDB" id="A0A8T0G543"/>
<sequence>MPSPSMLLALIVTVVLLVLGACFGKARAFIRVRVNVRYSNVTQTFTNGRFYLSDLPDLLLVEEN</sequence>